<evidence type="ECO:0000313" key="3">
    <source>
        <dbReference type="Proteomes" id="UP000027138"/>
    </source>
</evidence>
<evidence type="ECO:0000313" key="2">
    <source>
        <dbReference type="EMBL" id="KDP33287.1"/>
    </source>
</evidence>
<feature type="region of interest" description="Disordered" evidence="1">
    <location>
        <begin position="33"/>
        <end position="53"/>
    </location>
</feature>
<protein>
    <submittedName>
        <fullName evidence="2">Uncharacterized protein</fullName>
    </submittedName>
</protein>
<gene>
    <name evidence="2" type="ORF">JCGZ_13074</name>
</gene>
<name>A0A067KAZ5_JATCU</name>
<dbReference type="Proteomes" id="UP000027138">
    <property type="component" value="Unassembled WGS sequence"/>
</dbReference>
<sequence>MQVAEIVRQMKDYGNIAALLLAKTLISLDASQAGRHRTASMTEGSPKDGSCSS</sequence>
<reference evidence="2 3" key="1">
    <citation type="journal article" date="2014" name="PLoS ONE">
        <title>Global Analysis of Gene Expression Profiles in Physic Nut (Jatropha curcas L.) Seedlings Exposed to Salt Stress.</title>
        <authorList>
            <person name="Zhang L."/>
            <person name="Zhang C."/>
            <person name="Wu P."/>
            <person name="Chen Y."/>
            <person name="Li M."/>
            <person name="Jiang H."/>
            <person name="Wu G."/>
        </authorList>
    </citation>
    <scope>NUCLEOTIDE SEQUENCE [LARGE SCALE GENOMIC DNA]</scope>
    <source>
        <strain evidence="3">cv. GZQX0401</strain>
        <tissue evidence="2">Young leaves</tissue>
    </source>
</reference>
<organism evidence="2 3">
    <name type="scientific">Jatropha curcas</name>
    <name type="common">Barbados nut</name>
    <dbReference type="NCBI Taxonomy" id="180498"/>
    <lineage>
        <taxon>Eukaryota</taxon>
        <taxon>Viridiplantae</taxon>
        <taxon>Streptophyta</taxon>
        <taxon>Embryophyta</taxon>
        <taxon>Tracheophyta</taxon>
        <taxon>Spermatophyta</taxon>
        <taxon>Magnoliopsida</taxon>
        <taxon>eudicotyledons</taxon>
        <taxon>Gunneridae</taxon>
        <taxon>Pentapetalae</taxon>
        <taxon>rosids</taxon>
        <taxon>fabids</taxon>
        <taxon>Malpighiales</taxon>
        <taxon>Euphorbiaceae</taxon>
        <taxon>Crotonoideae</taxon>
        <taxon>Jatropheae</taxon>
        <taxon>Jatropha</taxon>
    </lineage>
</organism>
<dbReference type="EMBL" id="KK914547">
    <property type="protein sequence ID" value="KDP33287.1"/>
    <property type="molecule type" value="Genomic_DNA"/>
</dbReference>
<dbReference type="AlphaFoldDB" id="A0A067KAZ5"/>
<evidence type="ECO:0000256" key="1">
    <source>
        <dbReference type="SAM" id="MobiDB-lite"/>
    </source>
</evidence>
<accession>A0A067KAZ5</accession>
<proteinExistence type="predicted"/>
<keyword evidence="3" id="KW-1185">Reference proteome</keyword>